<dbReference type="PANTHER" id="PTHR32518:SF3">
    <property type="entry name" value="4-ALPHA-GLUCANOTRANSFERASE"/>
    <property type="match status" value="1"/>
</dbReference>
<evidence type="ECO:0000256" key="3">
    <source>
        <dbReference type="ARBA" id="ARBA00005684"/>
    </source>
</evidence>
<keyword evidence="7" id="KW-0328">Glycosyltransferase</keyword>
<dbReference type="InterPro" id="IPR003385">
    <property type="entry name" value="Glyco_hydro_77"/>
</dbReference>
<dbReference type="GO" id="GO:0005975">
    <property type="term" value="P:carbohydrate metabolic process"/>
    <property type="evidence" value="ECO:0007669"/>
    <property type="project" value="InterPro"/>
</dbReference>
<comment type="caution">
    <text evidence="12">The sequence shown here is derived from an EMBL/GenBank/DDBJ whole genome shotgun (WGS) entry which is preliminary data.</text>
</comment>
<evidence type="ECO:0000256" key="9">
    <source>
        <dbReference type="ARBA" id="ARBA00023277"/>
    </source>
</evidence>
<dbReference type="Gene3D" id="3.20.20.80">
    <property type="entry name" value="Glycosidases"/>
    <property type="match status" value="2"/>
</dbReference>
<evidence type="ECO:0000256" key="6">
    <source>
        <dbReference type="ARBA" id="ARBA00022490"/>
    </source>
</evidence>
<comment type="subcellular location">
    <subcellularLocation>
        <location evidence="2">Cytoplasm</location>
    </subcellularLocation>
</comment>
<evidence type="ECO:0000256" key="8">
    <source>
        <dbReference type="ARBA" id="ARBA00022679"/>
    </source>
</evidence>
<evidence type="ECO:0000256" key="7">
    <source>
        <dbReference type="ARBA" id="ARBA00022676"/>
    </source>
</evidence>
<dbReference type="EMBL" id="WKNE01000091">
    <property type="protein sequence ID" value="MRZ57542.1"/>
    <property type="molecule type" value="Genomic_DNA"/>
</dbReference>
<dbReference type="EC" id="2.4.1.25" evidence="4"/>
<evidence type="ECO:0000313" key="12">
    <source>
        <dbReference type="EMBL" id="MRZ57542.1"/>
    </source>
</evidence>
<evidence type="ECO:0000256" key="11">
    <source>
        <dbReference type="ARBA" id="ARBA00031501"/>
    </source>
</evidence>
<evidence type="ECO:0000313" key="13">
    <source>
        <dbReference type="Proteomes" id="UP000432516"/>
    </source>
</evidence>
<dbReference type="RefSeq" id="WP_154398687.1">
    <property type="nucleotide sequence ID" value="NZ_WKNE01000091.1"/>
</dbReference>
<dbReference type="InterPro" id="IPR017853">
    <property type="entry name" value="GH"/>
</dbReference>
<sequence>DIPVFSLRSEQGFGVGDLGDLRMLVDWAKKTRQRIIQVLPMNDTTMSHTWRDSYPYSAISVYALHPMYISLPLMGELKDADRVAFYKAKQEELNAKDFVDYEAAVGYKLAYCREFFSQEGQAILSSPEYHEFFEQSQSWLMPYAAYSYLREKYQTSDFTKWDKNAIYNKSQIRELCSEDSGAYPEISFYYFLQYILHTQFKSVSDYARKNGIVLKGDLPIGVNRTSIDAWTEPQYFNMNGQAGAPPDDFSVNGQNWGFPTYNWDIMEKDHFSWWKKRFHKLSDYFDCFRIDHILGFFRIWEVPLDYIQGLCGHFNPALPFTREEIEQYGLTFNEARFTTPHINRKFLPELFGDLAEEVEGTYLAQSSSNHFVLKSFCDTQRKIEAIFDGKTDEVSLRIKDGLFAIANEVLFLRDPQEKEKFHPRISASHSYIYSELNTSEKYAFDQLYWDFFYHRHNDFWKAQAFKRLTPLVGSTNMLVCGEDLGMIPESVPDVMNKLQILSLEIERMPKTPQREFSDLFSLPYNSVCTTSTHDMSPLRNWWKEDREKIQRYYNNVLHYEGQAPGECSSEIASRIITNHLATNSMLTIIPLQDWFAIDDTVKRKDIEAERINVPANSNHYWCYRMHIPLESLLMKEEFNDKVAQLIVASGRK</sequence>
<proteinExistence type="inferred from homology"/>
<keyword evidence="9" id="KW-0119">Carbohydrate metabolism</keyword>
<evidence type="ECO:0000256" key="4">
    <source>
        <dbReference type="ARBA" id="ARBA00012560"/>
    </source>
</evidence>
<keyword evidence="8 12" id="KW-0808">Transferase</keyword>
<evidence type="ECO:0000256" key="1">
    <source>
        <dbReference type="ARBA" id="ARBA00000439"/>
    </source>
</evidence>
<evidence type="ECO:0000256" key="5">
    <source>
        <dbReference type="ARBA" id="ARBA00020295"/>
    </source>
</evidence>
<accession>A0A7K0I5L0</accession>
<dbReference type="PANTHER" id="PTHR32518">
    <property type="match status" value="1"/>
</dbReference>
<comment type="catalytic activity">
    <reaction evidence="1">
        <text>Transfers a segment of a (1-&gt;4)-alpha-D-glucan to a new position in an acceptor, which may be glucose or a (1-&gt;4)-alpha-D-glucan.</text>
        <dbReference type="EC" id="2.4.1.25"/>
    </reaction>
</comment>
<dbReference type="GO" id="GO:0005737">
    <property type="term" value="C:cytoplasm"/>
    <property type="evidence" value="ECO:0007669"/>
    <property type="project" value="UniProtKB-SubCell"/>
</dbReference>
<protein>
    <recommendedName>
        <fullName evidence="5">4-alpha-glucanotransferase</fullName>
        <ecNumber evidence="4">2.4.1.25</ecNumber>
    </recommendedName>
    <alternativeName>
        <fullName evidence="10">Amylomaltase</fullName>
    </alternativeName>
    <alternativeName>
        <fullName evidence="11">Disproportionating enzyme</fullName>
    </alternativeName>
</protein>
<reference evidence="12 13" key="1">
    <citation type="journal article" date="2019" name="Nat. Med.">
        <title>A library of human gut bacterial isolates paired with longitudinal multiomics data enables mechanistic microbiome research.</title>
        <authorList>
            <person name="Poyet M."/>
            <person name="Groussin M."/>
            <person name="Gibbons S.M."/>
            <person name="Avila-Pacheco J."/>
            <person name="Jiang X."/>
            <person name="Kearney S.M."/>
            <person name="Perrotta A.R."/>
            <person name="Berdy B."/>
            <person name="Zhao S."/>
            <person name="Lieberman T.D."/>
            <person name="Swanson P.K."/>
            <person name="Smith M."/>
            <person name="Roesemann S."/>
            <person name="Alexander J.E."/>
            <person name="Rich S.A."/>
            <person name="Livny J."/>
            <person name="Vlamakis H."/>
            <person name="Clish C."/>
            <person name="Bullock K."/>
            <person name="Deik A."/>
            <person name="Scott J."/>
            <person name="Pierce K.A."/>
            <person name="Xavier R.J."/>
            <person name="Alm E.J."/>
        </authorList>
    </citation>
    <scope>NUCLEOTIDE SEQUENCE [LARGE SCALE GENOMIC DNA]</scope>
    <source>
        <strain evidence="12 13">BIOML-A2</strain>
    </source>
</reference>
<dbReference type="Proteomes" id="UP000432516">
    <property type="component" value="Unassembled WGS sequence"/>
</dbReference>
<keyword evidence="6" id="KW-0963">Cytoplasm</keyword>
<dbReference type="GO" id="GO:0004134">
    <property type="term" value="F:4-alpha-glucanotransferase activity"/>
    <property type="evidence" value="ECO:0007669"/>
    <property type="project" value="UniProtKB-EC"/>
</dbReference>
<organism evidence="12 13">
    <name type="scientific">Parabacteroides distasonis</name>
    <dbReference type="NCBI Taxonomy" id="823"/>
    <lineage>
        <taxon>Bacteria</taxon>
        <taxon>Pseudomonadati</taxon>
        <taxon>Bacteroidota</taxon>
        <taxon>Bacteroidia</taxon>
        <taxon>Bacteroidales</taxon>
        <taxon>Tannerellaceae</taxon>
        <taxon>Parabacteroides</taxon>
    </lineage>
</organism>
<dbReference type="AlphaFoldDB" id="A0A7K0I5L0"/>
<name>A0A7K0I5L0_PARDI</name>
<evidence type="ECO:0000256" key="2">
    <source>
        <dbReference type="ARBA" id="ARBA00004496"/>
    </source>
</evidence>
<evidence type="ECO:0000256" key="10">
    <source>
        <dbReference type="ARBA" id="ARBA00031423"/>
    </source>
</evidence>
<dbReference type="Pfam" id="PF02446">
    <property type="entry name" value="Glyco_hydro_77"/>
    <property type="match status" value="1"/>
</dbReference>
<feature type="non-terminal residue" evidence="12">
    <location>
        <position position="1"/>
    </location>
</feature>
<comment type="similarity">
    <text evidence="3">Belongs to the disproportionating enzyme family.</text>
</comment>
<gene>
    <name evidence="12" type="ORF">GKD68_22975</name>
</gene>
<dbReference type="SUPFAM" id="SSF51445">
    <property type="entry name" value="(Trans)glycosidases"/>
    <property type="match status" value="1"/>
</dbReference>